<gene>
    <name evidence="3" type="ORF">G8O30_11975</name>
</gene>
<feature type="signal peptide" evidence="2">
    <location>
        <begin position="1"/>
        <end position="22"/>
    </location>
</feature>
<evidence type="ECO:0000256" key="2">
    <source>
        <dbReference type="SAM" id="SignalP"/>
    </source>
</evidence>
<dbReference type="Proteomes" id="UP000593626">
    <property type="component" value="Chromosome"/>
</dbReference>
<keyword evidence="2" id="KW-0732">Signal</keyword>
<sequence>MKKLLLAVCFLSVFFFPKQTQALSCIEPPSANITFKQYDGVIIGEVQEIERKSNVLLLTVEVKKSYKGVEDKVIKLYEDVTWGTSIKGTEYLFYLNKENGKWIHPLCAPTTTKVNNEFFEGKEELLLKEKEVEEQLQKKPNYTTTLVLLVAGFAVLLVIFFKRKRR</sequence>
<reference evidence="3 4" key="1">
    <citation type="submission" date="2019-07" db="EMBL/GenBank/DDBJ databases">
        <title>Genome sequence of 2 isolates from Red Sea Mangroves.</title>
        <authorList>
            <person name="Sefrji F."/>
            <person name="Michoud G."/>
            <person name="Merlino G."/>
            <person name="Daffonchio D."/>
        </authorList>
    </citation>
    <scope>NUCLEOTIDE SEQUENCE [LARGE SCALE GENOMIC DNA]</scope>
    <source>
        <strain evidence="3 4">R1DC41</strain>
    </source>
</reference>
<accession>A0A7S8HG81</accession>
<keyword evidence="1" id="KW-0812">Transmembrane</keyword>
<dbReference type="InterPro" id="IPR008993">
    <property type="entry name" value="TIMP-like_OB-fold"/>
</dbReference>
<feature type="chain" id="PRO_5032839117" description="Gram-positive cocci surface proteins LPxTG domain-containing protein" evidence="2">
    <location>
        <begin position="23"/>
        <end position="166"/>
    </location>
</feature>
<evidence type="ECO:0000256" key="1">
    <source>
        <dbReference type="SAM" id="Phobius"/>
    </source>
</evidence>
<evidence type="ECO:0000313" key="4">
    <source>
        <dbReference type="Proteomes" id="UP000593626"/>
    </source>
</evidence>
<protein>
    <recommendedName>
        <fullName evidence="5">Gram-positive cocci surface proteins LPxTG domain-containing protein</fullName>
    </recommendedName>
</protein>
<feature type="transmembrane region" description="Helical" evidence="1">
    <location>
        <begin position="142"/>
        <end position="161"/>
    </location>
</feature>
<keyword evidence="1" id="KW-1133">Transmembrane helix</keyword>
<proteinExistence type="predicted"/>
<dbReference type="AlphaFoldDB" id="A0A7S8HG81"/>
<keyword evidence="4" id="KW-1185">Reference proteome</keyword>
<dbReference type="SUPFAM" id="SSF50242">
    <property type="entry name" value="TIMP-like"/>
    <property type="match status" value="1"/>
</dbReference>
<name>A0A7S8HG81_9BACI</name>
<dbReference type="RefSeq" id="WP_239672291.1">
    <property type="nucleotide sequence ID" value="NZ_CP049742.1"/>
</dbReference>
<evidence type="ECO:0000313" key="3">
    <source>
        <dbReference type="EMBL" id="QPC47618.1"/>
    </source>
</evidence>
<keyword evidence="1" id="KW-0472">Membrane</keyword>
<dbReference type="KEGG" id="mcui:G8O30_11975"/>
<dbReference type="EMBL" id="CP049742">
    <property type="protein sequence ID" value="QPC47618.1"/>
    <property type="molecule type" value="Genomic_DNA"/>
</dbReference>
<evidence type="ECO:0008006" key="5">
    <source>
        <dbReference type="Google" id="ProtNLM"/>
    </source>
</evidence>
<organism evidence="3 4">
    <name type="scientific">Mangrovibacillus cuniculi</name>
    <dbReference type="NCBI Taxonomy" id="2593652"/>
    <lineage>
        <taxon>Bacteria</taxon>
        <taxon>Bacillati</taxon>
        <taxon>Bacillota</taxon>
        <taxon>Bacilli</taxon>
        <taxon>Bacillales</taxon>
        <taxon>Bacillaceae</taxon>
        <taxon>Mangrovibacillus</taxon>
    </lineage>
</organism>